<protein>
    <submittedName>
        <fullName evidence="1">Uncharacterized protein</fullName>
    </submittedName>
</protein>
<dbReference type="GO" id="GO:0012505">
    <property type="term" value="C:endomembrane system"/>
    <property type="evidence" value="ECO:0007669"/>
    <property type="project" value="UniProtKB-SubCell"/>
</dbReference>
<dbReference type="EMBL" id="CM010723">
    <property type="protein sequence ID" value="RZC76603.1"/>
    <property type="molecule type" value="Genomic_DNA"/>
</dbReference>
<proteinExistence type="predicted"/>
<keyword evidence="2" id="KW-1185">Reference proteome</keyword>
<name>A0A4Y7KTC9_PAPSO</name>
<dbReference type="PANTHER" id="PTHR45863">
    <property type="entry name" value="SERINE/THREONINE-PROTEIN KINASE BSK5"/>
    <property type="match status" value="1"/>
</dbReference>
<dbReference type="InterPro" id="IPR045845">
    <property type="entry name" value="BSK"/>
</dbReference>
<sequence>MMGGGISDARNDWGFTTLPEAESSVSGCKRLPVRSGMFLESVSKDGGYGEKLGFCLECVSSHVRLFCFGLLVLDWLFTGRGKSSWSVVVTKVTKGCLGGEFMPSDTLAKHLFYLLRLQSTYFILKLGMIVLPQVLMARKVVLGIKQLLTPKGGKDPCKRRQHVKQISKIYWEGNSRFSCYGMMKDNIDGNSYRTNLAFTPPESLRTGGDCTKEVVLGIKRPLQVEATSQIYRVSFVQFL</sequence>
<dbReference type="Proteomes" id="UP000316621">
    <property type="component" value="Chromosome 9"/>
</dbReference>
<dbReference type="Gramene" id="RZC76603">
    <property type="protein sequence ID" value="RZC76603"/>
    <property type="gene ID" value="C5167_000739"/>
</dbReference>
<dbReference type="PANTHER" id="PTHR45863:SF2">
    <property type="entry name" value="SERINE_THREONINE-PROTEIN KINASE BSK7-RELATED"/>
    <property type="match status" value="1"/>
</dbReference>
<dbReference type="AlphaFoldDB" id="A0A4Y7KTC9"/>
<evidence type="ECO:0000313" key="2">
    <source>
        <dbReference type="Proteomes" id="UP000316621"/>
    </source>
</evidence>
<organism evidence="1 2">
    <name type="scientific">Papaver somniferum</name>
    <name type="common">Opium poppy</name>
    <dbReference type="NCBI Taxonomy" id="3469"/>
    <lineage>
        <taxon>Eukaryota</taxon>
        <taxon>Viridiplantae</taxon>
        <taxon>Streptophyta</taxon>
        <taxon>Embryophyta</taxon>
        <taxon>Tracheophyta</taxon>
        <taxon>Spermatophyta</taxon>
        <taxon>Magnoliopsida</taxon>
        <taxon>Ranunculales</taxon>
        <taxon>Papaveraceae</taxon>
        <taxon>Papaveroideae</taxon>
        <taxon>Papaver</taxon>
    </lineage>
</organism>
<dbReference type="GO" id="GO:0009742">
    <property type="term" value="P:brassinosteroid mediated signaling pathway"/>
    <property type="evidence" value="ECO:0007669"/>
    <property type="project" value="InterPro"/>
</dbReference>
<dbReference type="GO" id="GO:0004672">
    <property type="term" value="F:protein kinase activity"/>
    <property type="evidence" value="ECO:0007669"/>
    <property type="project" value="InterPro"/>
</dbReference>
<dbReference type="GO" id="GO:0005524">
    <property type="term" value="F:ATP binding"/>
    <property type="evidence" value="ECO:0007669"/>
    <property type="project" value="UniProtKB-KW"/>
</dbReference>
<reference evidence="1 2" key="1">
    <citation type="journal article" date="2018" name="Science">
        <title>The opium poppy genome and morphinan production.</title>
        <authorList>
            <person name="Guo L."/>
            <person name="Winzer T."/>
            <person name="Yang X."/>
            <person name="Li Y."/>
            <person name="Ning Z."/>
            <person name="He Z."/>
            <person name="Teodor R."/>
            <person name="Lu Y."/>
            <person name="Bowser T.A."/>
            <person name="Graham I.A."/>
            <person name="Ye K."/>
        </authorList>
    </citation>
    <scope>NUCLEOTIDE SEQUENCE [LARGE SCALE GENOMIC DNA]</scope>
    <source>
        <strain evidence="2">cv. HN1</strain>
        <tissue evidence="1">Leaves</tissue>
    </source>
</reference>
<evidence type="ECO:0000313" key="1">
    <source>
        <dbReference type="EMBL" id="RZC76603.1"/>
    </source>
</evidence>
<accession>A0A4Y7KTC9</accession>
<gene>
    <name evidence="1" type="ORF">C5167_000739</name>
</gene>